<sequence>MASGSSGRVNSGSKGFDFASDDILCSYEDYGNPEDSNGSHSNPGITPGKPTVYSVPAYSQPEDAFTQDLIATVEMTMKKYTDNLMRFLEGISSRMSQLELYCYNLEKSVGKMRSELTRDHGDADAKLKSMEKHLQEVHRSVQILRDKQELAETRKELAKLQTVQKESSSGHSHSNEDRALSPAPDDTSDAYSTQLALALPHQLIPQQQAAPLPPLAPAQNISQQHAYYVQAAQMRPPPGSQYLPSDNQARMTHLQALTAPQAFHPMVNSSPAGHHNPQYQQQWAQQPLQQVPQPPVLQGPAQSQMRPASGTTVYTPYPQGQPSNAPPEGPPSNMSSQMSYSGLRPPASTRVDAVPYGYSGQGGIGIDPQQPPTQTIPGSNSAPQADLAYAAGGLHGAVPRGGYVIYDREGGRVSHPRQQPHFVPSGAYPLGSIPIQSQPPPNPVARAPGQSQYLRNHPHSDLIEKLMNMGFRGDHAAAVIQKTEESGQQVNFNSVLDRLSVQSSGGHQRGWSG</sequence>
<evidence type="ECO:0000313" key="2">
    <source>
        <dbReference type="Proteomes" id="UP001057402"/>
    </source>
</evidence>
<name>A0ACB9QEJ1_9MYRT</name>
<dbReference type="Proteomes" id="UP001057402">
    <property type="component" value="Chromosome 6"/>
</dbReference>
<evidence type="ECO:0000313" key="1">
    <source>
        <dbReference type="EMBL" id="KAI4363832.1"/>
    </source>
</evidence>
<protein>
    <submittedName>
        <fullName evidence="1">Uncharacterized protein</fullName>
    </submittedName>
</protein>
<proteinExistence type="predicted"/>
<accession>A0ACB9QEJ1</accession>
<reference evidence="2" key="1">
    <citation type="journal article" date="2023" name="Front. Plant Sci.">
        <title>Chromosomal-level genome assembly of Melastoma candidum provides insights into trichome evolution.</title>
        <authorList>
            <person name="Zhong Y."/>
            <person name="Wu W."/>
            <person name="Sun C."/>
            <person name="Zou P."/>
            <person name="Liu Y."/>
            <person name="Dai S."/>
            <person name="Zhou R."/>
        </authorList>
    </citation>
    <scope>NUCLEOTIDE SEQUENCE [LARGE SCALE GENOMIC DNA]</scope>
</reference>
<dbReference type="EMBL" id="CM042885">
    <property type="protein sequence ID" value="KAI4363832.1"/>
    <property type="molecule type" value="Genomic_DNA"/>
</dbReference>
<gene>
    <name evidence="1" type="ORF">MLD38_020000</name>
</gene>
<keyword evidence="2" id="KW-1185">Reference proteome</keyword>
<comment type="caution">
    <text evidence="1">The sequence shown here is derived from an EMBL/GenBank/DDBJ whole genome shotgun (WGS) entry which is preliminary data.</text>
</comment>
<organism evidence="1 2">
    <name type="scientific">Melastoma candidum</name>
    <dbReference type="NCBI Taxonomy" id="119954"/>
    <lineage>
        <taxon>Eukaryota</taxon>
        <taxon>Viridiplantae</taxon>
        <taxon>Streptophyta</taxon>
        <taxon>Embryophyta</taxon>
        <taxon>Tracheophyta</taxon>
        <taxon>Spermatophyta</taxon>
        <taxon>Magnoliopsida</taxon>
        <taxon>eudicotyledons</taxon>
        <taxon>Gunneridae</taxon>
        <taxon>Pentapetalae</taxon>
        <taxon>rosids</taxon>
        <taxon>malvids</taxon>
        <taxon>Myrtales</taxon>
        <taxon>Melastomataceae</taxon>
        <taxon>Melastomatoideae</taxon>
        <taxon>Melastomateae</taxon>
        <taxon>Melastoma</taxon>
    </lineage>
</organism>